<dbReference type="Gene3D" id="3.40.395.10">
    <property type="entry name" value="Adenoviral Proteinase, Chain A"/>
    <property type="match status" value="1"/>
</dbReference>
<protein>
    <recommendedName>
        <fullName evidence="3">Ubiquitin-like protease family profile domain-containing protein</fullName>
    </recommendedName>
</protein>
<dbReference type="Gramene" id="PHT70985">
    <property type="protein sequence ID" value="PHT70985"/>
    <property type="gene ID" value="T459_26089"/>
</dbReference>
<reference evidence="1 2" key="1">
    <citation type="journal article" date="2014" name="Nat. Genet.">
        <title>Genome sequence of the hot pepper provides insights into the evolution of pungency in Capsicum species.</title>
        <authorList>
            <person name="Kim S."/>
            <person name="Park M."/>
            <person name="Yeom S.I."/>
            <person name="Kim Y.M."/>
            <person name="Lee J.M."/>
            <person name="Lee H.A."/>
            <person name="Seo E."/>
            <person name="Choi J."/>
            <person name="Cheong K."/>
            <person name="Kim K.T."/>
            <person name="Jung K."/>
            <person name="Lee G.W."/>
            <person name="Oh S.K."/>
            <person name="Bae C."/>
            <person name="Kim S.B."/>
            <person name="Lee H.Y."/>
            <person name="Kim S.Y."/>
            <person name="Kim M.S."/>
            <person name="Kang B.C."/>
            <person name="Jo Y.D."/>
            <person name="Yang H.B."/>
            <person name="Jeong H.J."/>
            <person name="Kang W.H."/>
            <person name="Kwon J.K."/>
            <person name="Shin C."/>
            <person name="Lim J.Y."/>
            <person name="Park J.H."/>
            <person name="Huh J.H."/>
            <person name="Kim J.S."/>
            <person name="Kim B.D."/>
            <person name="Cohen O."/>
            <person name="Paran I."/>
            <person name="Suh M.C."/>
            <person name="Lee S.B."/>
            <person name="Kim Y.K."/>
            <person name="Shin Y."/>
            <person name="Noh S.J."/>
            <person name="Park J."/>
            <person name="Seo Y.S."/>
            <person name="Kwon S.Y."/>
            <person name="Kim H.A."/>
            <person name="Park J.M."/>
            <person name="Kim H.J."/>
            <person name="Choi S.B."/>
            <person name="Bosland P.W."/>
            <person name="Reeves G."/>
            <person name="Jo S.H."/>
            <person name="Lee B.W."/>
            <person name="Cho H.T."/>
            <person name="Choi H.S."/>
            <person name="Lee M.S."/>
            <person name="Yu Y."/>
            <person name="Do Choi Y."/>
            <person name="Park B.S."/>
            <person name="van Deynze A."/>
            <person name="Ashrafi H."/>
            <person name="Hill T."/>
            <person name="Kim W.T."/>
            <person name="Pai H.S."/>
            <person name="Ahn H.K."/>
            <person name="Yeam I."/>
            <person name="Giovannoni J.J."/>
            <person name="Rose J.K."/>
            <person name="Sorensen I."/>
            <person name="Lee S.J."/>
            <person name="Kim R.W."/>
            <person name="Choi I.Y."/>
            <person name="Choi B.S."/>
            <person name="Lim J.S."/>
            <person name="Lee Y.H."/>
            <person name="Choi D."/>
        </authorList>
    </citation>
    <scope>NUCLEOTIDE SEQUENCE [LARGE SCALE GENOMIC DNA]</scope>
    <source>
        <strain evidence="2">cv. CM334</strain>
    </source>
</reference>
<keyword evidence="2" id="KW-1185">Reference proteome</keyword>
<dbReference type="EMBL" id="AYRZ02000010">
    <property type="protein sequence ID" value="PHT70985.1"/>
    <property type="molecule type" value="Genomic_DNA"/>
</dbReference>
<dbReference type="PANTHER" id="PTHR33022">
    <property type="entry name" value="DUF1985 DOMAIN-CONTAINING PROTEIN"/>
    <property type="match status" value="1"/>
</dbReference>
<organism evidence="1 2">
    <name type="scientific">Capsicum annuum</name>
    <name type="common">Capsicum pepper</name>
    <dbReference type="NCBI Taxonomy" id="4072"/>
    <lineage>
        <taxon>Eukaryota</taxon>
        <taxon>Viridiplantae</taxon>
        <taxon>Streptophyta</taxon>
        <taxon>Embryophyta</taxon>
        <taxon>Tracheophyta</taxon>
        <taxon>Spermatophyta</taxon>
        <taxon>Magnoliopsida</taxon>
        <taxon>eudicotyledons</taxon>
        <taxon>Gunneridae</taxon>
        <taxon>Pentapetalae</taxon>
        <taxon>asterids</taxon>
        <taxon>lamiids</taxon>
        <taxon>Solanales</taxon>
        <taxon>Solanaceae</taxon>
        <taxon>Solanoideae</taxon>
        <taxon>Capsiceae</taxon>
        <taxon>Capsicum</taxon>
    </lineage>
</organism>
<dbReference type="AlphaFoldDB" id="A0A2G2YMR1"/>
<reference evidence="1 2" key="2">
    <citation type="journal article" date="2017" name="Genome Biol.">
        <title>New reference genome sequences of hot pepper reveal the massive evolution of plant disease-resistance genes by retroduplication.</title>
        <authorList>
            <person name="Kim S."/>
            <person name="Park J."/>
            <person name="Yeom S.I."/>
            <person name="Kim Y.M."/>
            <person name="Seo E."/>
            <person name="Kim K.T."/>
            <person name="Kim M.S."/>
            <person name="Lee J.M."/>
            <person name="Cheong K."/>
            <person name="Shin H.S."/>
            <person name="Kim S.B."/>
            <person name="Han K."/>
            <person name="Lee J."/>
            <person name="Park M."/>
            <person name="Lee H.A."/>
            <person name="Lee H.Y."/>
            <person name="Lee Y."/>
            <person name="Oh S."/>
            <person name="Lee J.H."/>
            <person name="Choi E."/>
            <person name="Choi E."/>
            <person name="Lee S.E."/>
            <person name="Jeon J."/>
            <person name="Kim H."/>
            <person name="Choi G."/>
            <person name="Song H."/>
            <person name="Lee J."/>
            <person name="Lee S.C."/>
            <person name="Kwon J.K."/>
            <person name="Lee H.Y."/>
            <person name="Koo N."/>
            <person name="Hong Y."/>
            <person name="Kim R.W."/>
            <person name="Kang W.H."/>
            <person name="Huh J.H."/>
            <person name="Kang B.C."/>
            <person name="Yang T.J."/>
            <person name="Lee Y.H."/>
            <person name="Bennetzen J.L."/>
            <person name="Choi D."/>
        </authorList>
    </citation>
    <scope>NUCLEOTIDE SEQUENCE [LARGE SCALE GENOMIC DNA]</scope>
    <source>
        <strain evidence="2">cv. CM334</strain>
    </source>
</reference>
<evidence type="ECO:0000313" key="1">
    <source>
        <dbReference type="EMBL" id="PHT70985.1"/>
    </source>
</evidence>
<dbReference type="Proteomes" id="UP000222542">
    <property type="component" value="Unassembled WGS sequence"/>
</dbReference>
<proteinExistence type="predicted"/>
<dbReference type="OMA" id="ENRYKHR"/>
<evidence type="ECO:0000313" key="2">
    <source>
        <dbReference type="Proteomes" id="UP000222542"/>
    </source>
</evidence>
<gene>
    <name evidence="1" type="ORF">T459_26089</name>
</gene>
<accession>A0A2G2YMR1</accession>
<dbReference type="PANTHER" id="PTHR33022:SF13">
    <property type="entry name" value="UBIQUITIN-LIKE PROTEASE FAMILY PROFILE DOMAIN-CONTAINING PROTEIN"/>
    <property type="match status" value="1"/>
</dbReference>
<name>A0A2G2YMR1_CAPAN</name>
<comment type="caution">
    <text evidence="1">The sequence shown here is derived from an EMBL/GenBank/DDBJ whole genome shotgun (WGS) entry which is preliminary data.</text>
</comment>
<sequence>MESGSSFSIGLSQLHASTPIEVDVEFVPGEFDYEDSDFRENRYKHRNDPTMMKKLLDAVNSKGKKTVVVVSKRRRKKLRKEIHNQRDCGVFVAAFAEFLSDRMQILSSHFDVGYHLKRYATLLCNYEVKKANKVYISDHDDPSRPQPNYASLIDDFVIIFIE</sequence>
<evidence type="ECO:0008006" key="3">
    <source>
        <dbReference type="Google" id="ProtNLM"/>
    </source>
</evidence>